<gene>
    <name evidence="5" type="ORF">HF327_013315</name>
</gene>
<comment type="caution">
    <text evidence="5">The sequence shown here is derived from an EMBL/GenBank/DDBJ whole genome shotgun (WGS) entry which is preliminary data.</text>
</comment>
<dbReference type="Pfam" id="PF05567">
    <property type="entry name" value="T4P_PilY1"/>
    <property type="match status" value="1"/>
</dbReference>
<evidence type="ECO:0000256" key="2">
    <source>
        <dbReference type="ARBA" id="ARBA00022837"/>
    </source>
</evidence>
<accession>A0A843BDK2</accession>
<keyword evidence="1" id="KW-0479">Metal-binding</keyword>
<keyword evidence="2" id="KW-0106">Calcium</keyword>
<dbReference type="GO" id="GO:0046872">
    <property type="term" value="F:metal ion binding"/>
    <property type="evidence" value="ECO:0007669"/>
    <property type="project" value="UniProtKB-KW"/>
</dbReference>
<evidence type="ECO:0000313" key="6">
    <source>
        <dbReference type="Proteomes" id="UP000530032"/>
    </source>
</evidence>
<evidence type="ECO:0000256" key="1">
    <source>
        <dbReference type="ARBA" id="ARBA00022723"/>
    </source>
</evidence>
<dbReference type="InterPro" id="IPR008707">
    <property type="entry name" value="B-propeller_PilY1"/>
</dbReference>
<name>A0A843BDK2_9BURK</name>
<dbReference type="Proteomes" id="UP000530032">
    <property type="component" value="Unassembled WGS sequence"/>
</dbReference>
<keyword evidence="6" id="KW-1185">Reference proteome</keyword>
<feature type="region of interest" description="Disordered" evidence="3">
    <location>
        <begin position="624"/>
        <end position="647"/>
    </location>
</feature>
<dbReference type="RefSeq" id="WP_198460632.1">
    <property type="nucleotide sequence ID" value="NZ_JABBCQ020000011.1"/>
</dbReference>
<sequence>MQLRKSSNTGHQQPAEEKNWKPLLPSSPRSWLAWGILPIAAITSLVAYGTGTPPSIPAINLATEPLYAAVTVDKPTMALALSVEYPTVGAQYVPRNSSDAVNTYSNTDEYLGYYDAESCYTYNDSPTETVVSPKTLTDYKRFDRSGPATSRQCTNAFSGNFLNWSTSSAIDMLRLALSGGDRYIDTPNLTILQRAALPNGDPVCMWNSGNFPSKQLSRNGGDFLGAVPTAMRTAAGSNNIFVANTLNRIYFGTASGGSCTNTSSYTLSSAGSQLGPRENSSATLPSDAILCAADGSTSQCSFTGVQEVWFGTRTNGRNYWNKGPAFNGALCSYTNLGDPLSGASKSCYVRPYTGSWTPTATTALNSDGFFYSRVQVCNSSNGSLQDSRDYKLCQQYPNGNYKPTGVIQKYSDQLRLSAFGYLMDQTASYDNNNTGRYGGVLRAPMKYVGNKTYNENGQDNTPAGGNSKAEWNSNTGVFIENPENHAMQTSGVINYLNKFGRTGPTPGKYKKYDPVGELYYQSLRYLQGLGPTADAINNIDDTMRDGFPVYTTWDEDPYGGTRSDSSDYSCLKSNIVVIGDVNTHDGNWRNIPTTDNKASNVPNFRTWHSLVQNFEKNSATNYVDGQGAARTSGNPNGTNNSVPSSSQTSQIMGYAYWAHTHDIRGNDWTQNVGTKKRPGLRVKTHVFDVNENGTMNNETTRRNANQFFMAAKYGGFESDPSNQGSRPYNTWGNPFKKQDATNDNNVWQKSATPGEASSYYLQSNARAVLNAFDEIFSRASTSARSIAGVATPSSVVSSANGAITYSAKFDTSNWSGDVVAEPVTVDTNNQVSISSPLWSASNQLGAMTSPATNRNIVVGAGGGNTNPTANNFTWDTISAQLRTDLGKLTTTSTGDGRGQERLNFIRGDRSLEGNPFRVRSTLLGDIVNSNVVYSGAPSAAYSGVGYAAFRTAYNARTPSVFAGANDGMLHAFNANNGNELFGYIPSWLGPKLAALTSPSYVNNHQNYVDAPLAISEAQVANNDVAADWKTVLVGGTGGGGSGVFALDVTSPGSFTASNVMWEFTRADDADLGQVIGQPQILKFKTSGTASPATYRWFAVVGSGINNYSPESTNGPFSTSGDSAIFL</sequence>
<reference evidence="5" key="1">
    <citation type="submission" date="2020-12" db="EMBL/GenBank/DDBJ databases">
        <title>Comamonas sp. nov., isolated from stream water.</title>
        <authorList>
            <person name="Park K.-H."/>
        </authorList>
    </citation>
    <scope>NUCLEOTIDE SEQUENCE</scope>
    <source>
        <strain evidence="5">EJ-4</strain>
    </source>
</reference>
<evidence type="ECO:0000313" key="5">
    <source>
        <dbReference type="EMBL" id="MBI1625477.1"/>
    </source>
</evidence>
<organism evidence="5 6">
    <name type="scientific">Comamonas suwonensis</name>
    <dbReference type="NCBI Taxonomy" id="2606214"/>
    <lineage>
        <taxon>Bacteria</taxon>
        <taxon>Pseudomonadati</taxon>
        <taxon>Pseudomonadota</taxon>
        <taxon>Betaproteobacteria</taxon>
        <taxon>Burkholderiales</taxon>
        <taxon>Comamonadaceae</taxon>
        <taxon>Comamonas</taxon>
    </lineage>
</organism>
<evidence type="ECO:0000256" key="3">
    <source>
        <dbReference type="SAM" id="MobiDB-lite"/>
    </source>
</evidence>
<protein>
    <submittedName>
        <fullName evidence="5">Pilus assembly protein PilY</fullName>
    </submittedName>
</protein>
<evidence type="ECO:0000259" key="4">
    <source>
        <dbReference type="Pfam" id="PF05567"/>
    </source>
</evidence>
<feature type="non-terminal residue" evidence="5">
    <location>
        <position position="1126"/>
    </location>
</feature>
<feature type="compositionally biased region" description="Polar residues" evidence="3">
    <location>
        <begin position="1"/>
        <end position="12"/>
    </location>
</feature>
<feature type="domain" description="PilY1 beta-propeller" evidence="4">
    <location>
        <begin position="923"/>
        <end position="1085"/>
    </location>
</feature>
<feature type="region of interest" description="Disordered" evidence="3">
    <location>
        <begin position="1"/>
        <end position="22"/>
    </location>
</feature>
<proteinExistence type="predicted"/>
<dbReference type="EMBL" id="JABBCQ020000011">
    <property type="protein sequence ID" value="MBI1625477.1"/>
    <property type="molecule type" value="Genomic_DNA"/>
</dbReference>
<dbReference type="AlphaFoldDB" id="A0A843BDK2"/>